<protein>
    <submittedName>
        <fullName evidence="5">Peptidoglycan DD-metalloendopeptidase family protein</fullName>
    </submittedName>
</protein>
<feature type="domain" description="M23ase beta-sheet core" evidence="4">
    <location>
        <begin position="272"/>
        <end position="371"/>
    </location>
</feature>
<geneLocation type="plasmid" evidence="5">
    <name>unnamed</name>
</geneLocation>
<dbReference type="InterPro" id="IPR050570">
    <property type="entry name" value="Cell_wall_metabolism_enzyme"/>
</dbReference>
<gene>
    <name evidence="5" type="ORF">AB3N04_00020</name>
</gene>
<sequence length="385" mass="43184">MQKLKIFSLCLLVLIVLPTPSIATSEDDRLLEILEERLEKGVQTREKNNLIKEMGQEVKNYESELEVIDENIRAISEELEKISSDINRHMLIVNYLERREAVVHYALFKKHRPIIVKLTNAEEINAYLQEYMEIPGLKDDRNDVLGGLEKDYKGYYALLQDQKEQREERVSRINSLIAQETHIHEALGELEDADTILKNQEDAIKNEIIREKERKEAIANASKPSTAPSSSAAAATTHNKDYMPEVTNAGFMRPATGTMSSPYGPRATFGGRMHHGIDIGKNGRTGNVPIVSVQDGTVVRSYYSDSYGNTVIIAHSVNGKLVTTLYAHLENRAVSDGQEVSKGQFLGNMGNTGRSFGPHLHFEVHEGGWNVGKTNAVDPLKYIPR</sequence>
<feature type="signal peptide" evidence="3">
    <location>
        <begin position="1"/>
        <end position="23"/>
    </location>
</feature>
<dbReference type="CDD" id="cd12797">
    <property type="entry name" value="M23_peptidase"/>
    <property type="match status" value="1"/>
</dbReference>
<feature type="compositionally biased region" description="Low complexity" evidence="2">
    <location>
        <begin position="218"/>
        <end position="237"/>
    </location>
</feature>
<keyword evidence="5" id="KW-0614">Plasmid</keyword>
<evidence type="ECO:0000256" key="3">
    <source>
        <dbReference type="SAM" id="SignalP"/>
    </source>
</evidence>
<feature type="region of interest" description="Disordered" evidence="2">
    <location>
        <begin position="216"/>
        <end position="239"/>
    </location>
</feature>
<accession>A0AB39BMW7</accession>
<dbReference type="Gene3D" id="2.70.70.10">
    <property type="entry name" value="Glucose Permease (Domain IIA)"/>
    <property type="match status" value="1"/>
</dbReference>
<organism evidence="5">
    <name type="scientific">Alkalihalophilus sp. As8PL</name>
    <dbReference type="NCBI Taxonomy" id="3237103"/>
    <lineage>
        <taxon>Bacteria</taxon>
        <taxon>Bacillati</taxon>
        <taxon>Bacillota</taxon>
        <taxon>Bacilli</taxon>
        <taxon>Bacillales</taxon>
        <taxon>Bacillaceae</taxon>
        <taxon>Alkalihalophilus</taxon>
    </lineage>
</organism>
<evidence type="ECO:0000259" key="4">
    <source>
        <dbReference type="Pfam" id="PF01551"/>
    </source>
</evidence>
<dbReference type="InterPro" id="IPR016047">
    <property type="entry name" value="M23ase_b-sheet_dom"/>
</dbReference>
<dbReference type="EMBL" id="CP162550">
    <property type="protein sequence ID" value="XDI35143.1"/>
    <property type="molecule type" value="Genomic_DNA"/>
</dbReference>
<evidence type="ECO:0000256" key="1">
    <source>
        <dbReference type="SAM" id="Coils"/>
    </source>
</evidence>
<feature type="chain" id="PRO_5044282616" evidence="3">
    <location>
        <begin position="24"/>
        <end position="385"/>
    </location>
</feature>
<evidence type="ECO:0000313" key="5">
    <source>
        <dbReference type="EMBL" id="XDI35143.1"/>
    </source>
</evidence>
<dbReference type="GO" id="GO:0004222">
    <property type="term" value="F:metalloendopeptidase activity"/>
    <property type="evidence" value="ECO:0007669"/>
    <property type="project" value="TreeGrafter"/>
</dbReference>
<reference evidence="5" key="1">
    <citation type="submission" date="2024-07" db="EMBL/GenBank/DDBJ databases">
        <title>Identification and characteristics of an arsenic-resistant bacterial isolate, which belongs to a novel species.</title>
        <authorList>
            <person name="Juszczyk A."/>
            <person name="Kowalczyk A."/>
            <person name="Was K."/>
            <person name="Kosowicz W."/>
            <person name="Budzyn A."/>
            <person name="Latowski D."/>
        </authorList>
    </citation>
    <scope>NUCLEOTIDE SEQUENCE</scope>
    <source>
        <strain evidence="5">As8PL</strain>
        <plasmid evidence="5">unnamed</plasmid>
    </source>
</reference>
<dbReference type="PANTHER" id="PTHR21666">
    <property type="entry name" value="PEPTIDASE-RELATED"/>
    <property type="match status" value="1"/>
</dbReference>
<dbReference type="PANTHER" id="PTHR21666:SF270">
    <property type="entry name" value="MUREIN HYDROLASE ACTIVATOR ENVC"/>
    <property type="match status" value="1"/>
</dbReference>
<keyword evidence="1" id="KW-0175">Coiled coil</keyword>
<proteinExistence type="predicted"/>
<dbReference type="InterPro" id="IPR011055">
    <property type="entry name" value="Dup_hybrid_motif"/>
</dbReference>
<dbReference type="RefSeq" id="WP_368502760.1">
    <property type="nucleotide sequence ID" value="NZ_CP162550.1"/>
</dbReference>
<evidence type="ECO:0000256" key="2">
    <source>
        <dbReference type="SAM" id="MobiDB-lite"/>
    </source>
</evidence>
<dbReference type="Pfam" id="PF01551">
    <property type="entry name" value="Peptidase_M23"/>
    <property type="match status" value="1"/>
</dbReference>
<name>A0AB39BMW7_9BACI</name>
<keyword evidence="3" id="KW-0732">Signal</keyword>
<feature type="coiled-coil region" evidence="1">
    <location>
        <begin position="44"/>
        <end position="85"/>
    </location>
</feature>
<dbReference type="AlphaFoldDB" id="A0AB39BMW7"/>
<dbReference type="SUPFAM" id="SSF51261">
    <property type="entry name" value="Duplicated hybrid motif"/>
    <property type="match status" value="1"/>
</dbReference>